<evidence type="ECO:0000313" key="1">
    <source>
        <dbReference type="EMBL" id="GAH53054.1"/>
    </source>
</evidence>
<sequence>MKNVDYWWMLKQGACELGGEFGVPINSKFEAALKEKKVTDPVLGKISVYDLVMIRLEQMNEETVLFDPFTGPIKDQEGRIRIEAGRRGTHDELWTMDWFVENVVGKIPR</sequence>
<dbReference type="EMBL" id="BARU01023432">
    <property type="protein sequence ID" value="GAH53054.1"/>
    <property type="molecule type" value="Genomic_DNA"/>
</dbReference>
<organism evidence="1">
    <name type="scientific">marine sediment metagenome</name>
    <dbReference type="NCBI Taxonomy" id="412755"/>
    <lineage>
        <taxon>unclassified sequences</taxon>
        <taxon>metagenomes</taxon>
        <taxon>ecological metagenomes</taxon>
    </lineage>
</organism>
<name>X1HGW2_9ZZZZ</name>
<gene>
    <name evidence="1" type="ORF">S03H2_38031</name>
</gene>
<dbReference type="PANTHER" id="PTHR43208:SF1">
    <property type="entry name" value="ABC TRANSPORTER SUBSTRATE-BINDING PROTEIN"/>
    <property type="match status" value="1"/>
</dbReference>
<comment type="caution">
    <text evidence="1">The sequence shown here is derived from an EMBL/GenBank/DDBJ whole genome shotgun (WGS) entry which is preliminary data.</text>
</comment>
<reference evidence="1" key="1">
    <citation type="journal article" date="2014" name="Front. Microbiol.">
        <title>High frequency of phylogenetically diverse reductive dehalogenase-homologous genes in deep subseafloor sedimentary metagenomes.</title>
        <authorList>
            <person name="Kawai M."/>
            <person name="Futagami T."/>
            <person name="Toyoda A."/>
            <person name="Takaki Y."/>
            <person name="Nishi S."/>
            <person name="Hori S."/>
            <person name="Arai W."/>
            <person name="Tsubouchi T."/>
            <person name="Morono Y."/>
            <person name="Uchiyama I."/>
            <person name="Ito T."/>
            <person name="Fujiyama A."/>
            <person name="Inagaki F."/>
            <person name="Takami H."/>
        </authorList>
    </citation>
    <scope>NUCLEOTIDE SEQUENCE</scope>
    <source>
        <strain evidence="1">Expedition CK06-06</strain>
    </source>
</reference>
<dbReference type="PANTHER" id="PTHR43208">
    <property type="entry name" value="ABC TRANSPORTER SUBSTRATE-BINDING PROTEIN"/>
    <property type="match status" value="1"/>
</dbReference>
<dbReference type="InterPro" id="IPR052910">
    <property type="entry name" value="ABC-Purine-Binding"/>
</dbReference>
<accession>X1HGW2</accession>
<proteinExistence type="predicted"/>
<dbReference type="Gene3D" id="3.40.50.2300">
    <property type="match status" value="1"/>
</dbReference>
<dbReference type="AlphaFoldDB" id="X1HGW2"/>
<protein>
    <submittedName>
        <fullName evidence="1">Uncharacterized protein</fullName>
    </submittedName>
</protein>